<dbReference type="PROSITE" id="PS51257">
    <property type="entry name" value="PROKAR_LIPOPROTEIN"/>
    <property type="match status" value="1"/>
</dbReference>
<dbReference type="InterPro" id="IPR001179">
    <property type="entry name" value="PPIase_FKBP_dom"/>
</dbReference>
<keyword evidence="5 6" id="KW-0413">Isomerase</keyword>
<keyword evidence="4 6" id="KW-0697">Rotamase</keyword>
<evidence type="ECO:0000259" key="7">
    <source>
        <dbReference type="PROSITE" id="PS50059"/>
    </source>
</evidence>
<feature type="domain" description="PPIase FKBP-type" evidence="7">
    <location>
        <begin position="206"/>
        <end position="312"/>
    </location>
</feature>
<comment type="catalytic activity">
    <reaction evidence="1 6">
        <text>[protein]-peptidylproline (omega=180) = [protein]-peptidylproline (omega=0)</text>
        <dbReference type="Rhea" id="RHEA:16237"/>
        <dbReference type="Rhea" id="RHEA-COMP:10747"/>
        <dbReference type="Rhea" id="RHEA-COMP:10748"/>
        <dbReference type="ChEBI" id="CHEBI:83833"/>
        <dbReference type="ChEBI" id="CHEBI:83834"/>
        <dbReference type="EC" id="5.2.1.8"/>
    </reaction>
</comment>
<dbReference type="RefSeq" id="WP_182922328.1">
    <property type="nucleotide sequence ID" value="NZ_WNXD01000002.1"/>
</dbReference>
<comment type="caution">
    <text evidence="8">The sequence shown here is derived from an EMBL/GenBank/DDBJ whole genome shotgun (WGS) entry which is preliminary data.</text>
</comment>
<dbReference type="PANTHER" id="PTHR43811:SF19">
    <property type="entry name" value="39 KDA FK506-BINDING NUCLEAR PROTEIN"/>
    <property type="match status" value="1"/>
</dbReference>
<evidence type="ECO:0000256" key="1">
    <source>
        <dbReference type="ARBA" id="ARBA00000971"/>
    </source>
</evidence>
<dbReference type="AlphaFoldDB" id="A0A923E131"/>
<sequence length="330" mass="35925">MKKSLVILFAATLGLAACNTEKKGPGGLLYTIHHSEGKEKIKEGDIIKMHFIIKNDKDSVFYSSFENGVPQVFQAQKKMYAGDQQDALTLVGEGDSATFKINLDTLAFYTKQPKGEQFKNDKYQTFVVKIEKVFKKNANEADSTFQKRAGEFFQADYKATMEKVKNAEPAKIKTYIADNSLKTKTTASGLNYVISAPGNADRPAMGDTVEVNYTGKLTKKDKDGKYKVFDTSDAKLAKEWKLDRPGKVFGPTKMVMGGTVPGFTEALTLVGKGGKIMVIIPSNLGWGDQGAPQAGIAPYAPVVFDVEIVNIIKGKPAPVAPPVPLPAPKK</sequence>
<name>A0A923E131_9SPHI</name>
<dbReference type="Proteomes" id="UP000601055">
    <property type="component" value="Unassembled WGS sequence"/>
</dbReference>
<organism evidence="8 9">
    <name type="scientific">Pedobacter planticolens</name>
    <dbReference type="NCBI Taxonomy" id="2679964"/>
    <lineage>
        <taxon>Bacteria</taxon>
        <taxon>Pseudomonadati</taxon>
        <taxon>Bacteroidota</taxon>
        <taxon>Sphingobacteriia</taxon>
        <taxon>Sphingobacteriales</taxon>
        <taxon>Sphingobacteriaceae</taxon>
        <taxon>Pedobacter</taxon>
    </lineage>
</organism>
<dbReference type="InterPro" id="IPR046357">
    <property type="entry name" value="PPIase_dom_sf"/>
</dbReference>
<comment type="similarity">
    <text evidence="2">Belongs to the FKBP-type PPIase family.</text>
</comment>
<proteinExistence type="inferred from homology"/>
<dbReference type="GO" id="GO:0003755">
    <property type="term" value="F:peptidyl-prolyl cis-trans isomerase activity"/>
    <property type="evidence" value="ECO:0007669"/>
    <property type="project" value="UniProtKB-KW"/>
</dbReference>
<accession>A0A923E131</accession>
<evidence type="ECO:0000256" key="2">
    <source>
        <dbReference type="ARBA" id="ARBA00006577"/>
    </source>
</evidence>
<gene>
    <name evidence="8" type="ORF">GM921_09045</name>
</gene>
<dbReference type="Pfam" id="PF00254">
    <property type="entry name" value="FKBP_C"/>
    <property type="match status" value="2"/>
</dbReference>
<reference evidence="8" key="1">
    <citation type="submission" date="2019-11" db="EMBL/GenBank/DDBJ databases">
        <title>Description of Pedobacter sp. LMG 31464T.</title>
        <authorList>
            <person name="Carlier A."/>
            <person name="Qi S."/>
            <person name="Vandamme P."/>
        </authorList>
    </citation>
    <scope>NUCLEOTIDE SEQUENCE</scope>
    <source>
        <strain evidence="8">LMG 31464</strain>
    </source>
</reference>
<dbReference type="PROSITE" id="PS50059">
    <property type="entry name" value="FKBP_PPIASE"/>
    <property type="match status" value="1"/>
</dbReference>
<evidence type="ECO:0000256" key="6">
    <source>
        <dbReference type="PROSITE-ProRule" id="PRU00277"/>
    </source>
</evidence>
<evidence type="ECO:0000256" key="4">
    <source>
        <dbReference type="ARBA" id="ARBA00023110"/>
    </source>
</evidence>
<dbReference type="Gene3D" id="3.10.50.40">
    <property type="match status" value="2"/>
</dbReference>
<dbReference type="PANTHER" id="PTHR43811">
    <property type="entry name" value="FKBP-TYPE PEPTIDYL-PROLYL CIS-TRANS ISOMERASE FKPA"/>
    <property type="match status" value="1"/>
</dbReference>
<dbReference type="SUPFAM" id="SSF54534">
    <property type="entry name" value="FKBP-like"/>
    <property type="match status" value="2"/>
</dbReference>
<protein>
    <recommendedName>
        <fullName evidence="3 6">peptidylprolyl isomerase</fullName>
        <ecNumber evidence="3 6">5.2.1.8</ecNumber>
    </recommendedName>
</protein>
<dbReference type="EMBL" id="WNXD01000002">
    <property type="protein sequence ID" value="MBB2145629.1"/>
    <property type="molecule type" value="Genomic_DNA"/>
</dbReference>
<evidence type="ECO:0000313" key="9">
    <source>
        <dbReference type="Proteomes" id="UP000601055"/>
    </source>
</evidence>
<evidence type="ECO:0000256" key="3">
    <source>
        <dbReference type="ARBA" id="ARBA00013194"/>
    </source>
</evidence>
<dbReference type="EC" id="5.2.1.8" evidence="3 6"/>
<evidence type="ECO:0000256" key="5">
    <source>
        <dbReference type="ARBA" id="ARBA00023235"/>
    </source>
</evidence>
<evidence type="ECO:0000313" key="8">
    <source>
        <dbReference type="EMBL" id="MBB2145629.1"/>
    </source>
</evidence>
<keyword evidence="9" id="KW-1185">Reference proteome</keyword>